<name>A0A4R9AI96_9MICO</name>
<evidence type="ECO:0000313" key="8">
    <source>
        <dbReference type="Proteomes" id="UP000298170"/>
    </source>
</evidence>
<dbReference type="AlphaFoldDB" id="A0A4R9AI96"/>
<dbReference type="SUPFAM" id="SSF51735">
    <property type="entry name" value="NAD(P)-binding Rossmann-fold domains"/>
    <property type="match status" value="1"/>
</dbReference>
<dbReference type="Pfam" id="PF02737">
    <property type="entry name" value="3HCDH_N"/>
    <property type="match status" value="1"/>
</dbReference>
<evidence type="ECO:0000259" key="6">
    <source>
        <dbReference type="Pfam" id="PF02737"/>
    </source>
</evidence>
<sequence length="286" mass="30730">MTTLVSGHQPRAAVIGGGTMGAGIAYTLAVASHEVWVVEPSLERVDQLTREIEAVAAAGVERGKLQTKDMQRIARDIHHVTRIADLPLGLDVIIETVPERQELKLEVLREAESRNPLLLGSNTSALSITELAVGLDRPEAFLGMHFFNPVWSLALVEVVRGKQTSADTVEAALAIVKAIGKQSAVVNDSPGFATSRLDVCLALEAIRMLEEGVAEAADIDRAAELAYRHPVGPLRLSDIVGLDVRLDIARGLTEKLGPRFTPPALLIAKVEAGELGKKTGKGFYDW</sequence>
<dbReference type="InterPro" id="IPR006108">
    <property type="entry name" value="3HC_DH_C"/>
</dbReference>
<reference evidence="7 8" key="1">
    <citation type="submission" date="2019-03" db="EMBL/GenBank/DDBJ databases">
        <title>Genomics of glacier-inhabiting Cryobacterium strains.</title>
        <authorList>
            <person name="Liu Q."/>
            <person name="Xin Y.-H."/>
        </authorList>
    </citation>
    <scope>NUCLEOTIDE SEQUENCE [LARGE SCALE GENOMIC DNA]</scope>
    <source>
        <strain evidence="7 8">Sr39</strain>
    </source>
</reference>
<comment type="caution">
    <text evidence="7">The sequence shown here is derived from an EMBL/GenBank/DDBJ whole genome shotgun (WGS) entry which is preliminary data.</text>
</comment>
<dbReference type="OrthoDB" id="9771883at2"/>
<keyword evidence="3" id="KW-0560">Oxidoreductase</keyword>
<dbReference type="Gene3D" id="1.10.1040.10">
    <property type="entry name" value="N-(1-d-carboxylethyl)-l-norvaline Dehydrogenase, domain 2"/>
    <property type="match status" value="1"/>
</dbReference>
<evidence type="ECO:0000256" key="3">
    <source>
        <dbReference type="ARBA" id="ARBA00023002"/>
    </source>
</evidence>
<dbReference type="GO" id="GO:0006631">
    <property type="term" value="P:fatty acid metabolic process"/>
    <property type="evidence" value="ECO:0007669"/>
    <property type="project" value="InterPro"/>
</dbReference>
<proteinExistence type="inferred from homology"/>
<accession>A0A4R9AI96</accession>
<dbReference type="RefSeq" id="WP_134513449.1">
    <property type="nucleotide sequence ID" value="NZ_SOHJ01000003.1"/>
</dbReference>
<gene>
    <name evidence="7" type="ORF">E3T39_04080</name>
</gene>
<evidence type="ECO:0000313" key="7">
    <source>
        <dbReference type="EMBL" id="TFD62182.1"/>
    </source>
</evidence>
<dbReference type="Proteomes" id="UP000298170">
    <property type="component" value="Unassembled WGS sequence"/>
</dbReference>
<dbReference type="PANTHER" id="PTHR48075:SF5">
    <property type="entry name" value="3-HYDROXYBUTYRYL-COA DEHYDROGENASE"/>
    <property type="match status" value="1"/>
</dbReference>
<dbReference type="InterPro" id="IPR006176">
    <property type="entry name" value="3-OHacyl-CoA_DH_NAD-bd"/>
</dbReference>
<feature type="site" description="Important for catalytic activity" evidence="4">
    <location>
        <position position="145"/>
    </location>
</feature>
<keyword evidence="8" id="KW-1185">Reference proteome</keyword>
<dbReference type="PIRSF" id="PIRSF000105">
    <property type="entry name" value="HCDH"/>
    <property type="match status" value="1"/>
</dbReference>
<dbReference type="Gene3D" id="3.40.50.720">
    <property type="entry name" value="NAD(P)-binding Rossmann-like Domain"/>
    <property type="match status" value="1"/>
</dbReference>
<dbReference type="EMBL" id="SOHJ01000003">
    <property type="protein sequence ID" value="TFD62182.1"/>
    <property type="molecule type" value="Genomic_DNA"/>
</dbReference>
<dbReference type="PANTHER" id="PTHR48075">
    <property type="entry name" value="3-HYDROXYACYL-COA DEHYDROGENASE FAMILY PROTEIN"/>
    <property type="match status" value="1"/>
</dbReference>
<dbReference type="InterPro" id="IPR036291">
    <property type="entry name" value="NAD(P)-bd_dom_sf"/>
</dbReference>
<dbReference type="SUPFAM" id="SSF48179">
    <property type="entry name" value="6-phosphogluconate dehydrogenase C-terminal domain-like"/>
    <property type="match status" value="1"/>
</dbReference>
<comment type="pathway">
    <text evidence="1">Lipid metabolism; butanoate metabolism.</text>
</comment>
<dbReference type="InterPro" id="IPR022694">
    <property type="entry name" value="3-OHacyl-CoA_DH"/>
</dbReference>
<comment type="similarity">
    <text evidence="2">Belongs to the 3-hydroxyacyl-CoA dehydrogenase family.</text>
</comment>
<dbReference type="InterPro" id="IPR013328">
    <property type="entry name" value="6PGD_dom2"/>
</dbReference>
<dbReference type="GO" id="GO:0070403">
    <property type="term" value="F:NAD+ binding"/>
    <property type="evidence" value="ECO:0007669"/>
    <property type="project" value="InterPro"/>
</dbReference>
<dbReference type="InterPro" id="IPR008927">
    <property type="entry name" value="6-PGluconate_DH-like_C_sf"/>
</dbReference>
<evidence type="ECO:0000256" key="2">
    <source>
        <dbReference type="ARBA" id="ARBA00009463"/>
    </source>
</evidence>
<dbReference type="Pfam" id="PF00725">
    <property type="entry name" value="3HCDH"/>
    <property type="match status" value="1"/>
</dbReference>
<evidence type="ECO:0000256" key="1">
    <source>
        <dbReference type="ARBA" id="ARBA00005086"/>
    </source>
</evidence>
<evidence type="ECO:0000256" key="4">
    <source>
        <dbReference type="PIRSR" id="PIRSR000105-1"/>
    </source>
</evidence>
<feature type="domain" description="3-hydroxyacyl-CoA dehydrogenase C-terminal" evidence="5">
    <location>
        <begin position="191"/>
        <end position="286"/>
    </location>
</feature>
<evidence type="ECO:0000259" key="5">
    <source>
        <dbReference type="Pfam" id="PF00725"/>
    </source>
</evidence>
<protein>
    <submittedName>
        <fullName evidence="7">3-hydroxyacyl-CoA dehydrogenase family protein</fullName>
    </submittedName>
</protein>
<organism evidence="7 8">
    <name type="scientific">Cryobacterium suzukii</name>
    <dbReference type="NCBI Taxonomy" id="1259198"/>
    <lineage>
        <taxon>Bacteria</taxon>
        <taxon>Bacillati</taxon>
        <taxon>Actinomycetota</taxon>
        <taxon>Actinomycetes</taxon>
        <taxon>Micrococcales</taxon>
        <taxon>Microbacteriaceae</taxon>
        <taxon>Cryobacterium</taxon>
    </lineage>
</organism>
<feature type="domain" description="3-hydroxyacyl-CoA dehydrogenase NAD binding" evidence="6">
    <location>
        <begin position="12"/>
        <end position="188"/>
    </location>
</feature>
<dbReference type="GO" id="GO:0016616">
    <property type="term" value="F:oxidoreductase activity, acting on the CH-OH group of donors, NAD or NADP as acceptor"/>
    <property type="evidence" value="ECO:0007669"/>
    <property type="project" value="InterPro"/>
</dbReference>